<evidence type="ECO:0000256" key="1">
    <source>
        <dbReference type="ARBA" id="ARBA00002549"/>
    </source>
</evidence>
<evidence type="ECO:0000313" key="8">
    <source>
        <dbReference type="EMBL" id="KAK4585213.1"/>
    </source>
</evidence>
<keyword evidence="9" id="KW-1185">Reference proteome</keyword>
<evidence type="ECO:0000259" key="7">
    <source>
        <dbReference type="Pfam" id="PF09791"/>
    </source>
</evidence>
<dbReference type="InterPro" id="IPR014025">
    <property type="entry name" value="Glutaredoxin_subgr"/>
</dbReference>
<dbReference type="Gene3D" id="3.40.30.10">
    <property type="entry name" value="Glutaredoxin"/>
    <property type="match status" value="1"/>
</dbReference>
<evidence type="ECO:0000256" key="3">
    <source>
        <dbReference type="ARBA" id="ARBA00023284"/>
    </source>
</evidence>
<dbReference type="GO" id="GO:0005737">
    <property type="term" value="C:cytoplasm"/>
    <property type="evidence" value="ECO:0007669"/>
    <property type="project" value="TreeGrafter"/>
</dbReference>
<dbReference type="InterPro" id="IPR011899">
    <property type="entry name" value="Glutaredoxin_euk/vir"/>
</dbReference>
<keyword evidence="5" id="KW-0472">Membrane</keyword>
<dbReference type="PANTHER" id="PTHR45694">
    <property type="entry name" value="GLUTAREDOXIN 2"/>
    <property type="match status" value="1"/>
</dbReference>
<sequence length="257" mass="28177">MEKAVNHGINVPYTSTIANHRPPKTQNVLRLQAHVPFAMRRASANIIIAKLNNRLQKPHPLCAHTHNSMAEKDPTSKAQPFESKTEGIKNKELEEEESKKLPPPPEKPLPGDCCGSGCVRCVWDVFQLRGAVVVVAVVGLLLLLLLLGHIPKEVKASTSASAFVQNVIYSNKIAFFSKSYCPYCLRAKGILSELHEQPFVVELDLRDDGAEIQDVLLDLVGRHTVPQIFVNGKHIGGSDDLKAAVQSGQLQKLLSTS</sequence>
<dbReference type="InterPro" id="IPR002109">
    <property type="entry name" value="Glutaredoxin"/>
</dbReference>
<feature type="compositionally biased region" description="Basic and acidic residues" evidence="4">
    <location>
        <begin position="83"/>
        <end position="100"/>
    </location>
</feature>
<feature type="domain" description="Oxidoreductase-like" evidence="7">
    <location>
        <begin position="101"/>
        <end position="127"/>
    </location>
</feature>
<dbReference type="PROSITE" id="PS51354">
    <property type="entry name" value="GLUTAREDOXIN_2"/>
    <property type="match status" value="1"/>
</dbReference>
<dbReference type="SUPFAM" id="SSF52833">
    <property type="entry name" value="Thioredoxin-like"/>
    <property type="match status" value="1"/>
</dbReference>
<keyword evidence="3" id="KW-0676">Redox-active center</keyword>
<proteinExistence type="inferred from homology"/>
<evidence type="ECO:0008006" key="10">
    <source>
        <dbReference type="Google" id="ProtNLM"/>
    </source>
</evidence>
<dbReference type="Pfam" id="PF00462">
    <property type="entry name" value="Glutaredoxin"/>
    <property type="match status" value="1"/>
</dbReference>
<dbReference type="GO" id="GO:0034599">
    <property type="term" value="P:cellular response to oxidative stress"/>
    <property type="evidence" value="ECO:0007669"/>
    <property type="project" value="TreeGrafter"/>
</dbReference>
<dbReference type="InterPro" id="IPR036249">
    <property type="entry name" value="Thioredoxin-like_sf"/>
</dbReference>
<name>A0AAN7F3L5_QUERU</name>
<keyword evidence="5" id="KW-0812">Transmembrane</keyword>
<dbReference type="Pfam" id="PF09791">
    <property type="entry name" value="Oxidored-like"/>
    <property type="match status" value="1"/>
</dbReference>
<evidence type="ECO:0000256" key="2">
    <source>
        <dbReference type="ARBA" id="ARBA00007190"/>
    </source>
</evidence>
<dbReference type="EMBL" id="JAXUIC010000006">
    <property type="protein sequence ID" value="KAK4585213.1"/>
    <property type="molecule type" value="Genomic_DNA"/>
</dbReference>
<evidence type="ECO:0000313" key="9">
    <source>
        <dbReference type="Proteomes" id="UP001324115"/>
    </source>
</evidence>
<dbReference type="PRINTS" id="PR00160">
    <property type="entry name" value="GLUTAREDOXIN"/>
</dbReference>
<accession>A0AAN7F3L5</accession>
<comment type="similarity">
    <text evidence="2">Belongs to the glutaredoxin family. CPYC subfamily.</text>
</comment>
<dbReference type="FunFam" id="3.40.30.10:FF:000026">
    <property type="entry name" value="Glutaredoxin 2"/>
    <property type="match status" value="1"/>
</dbReference>
<gene>
    <name evidence="8" type="ORF">RGQ29_022751</name>
</gene>
<protein>
    <recommendedName>
        <fullName evidence="10">Glutaredoxin domain-containing protein</fullName>
    </recommendedName>
</protein>
<organism evidence="8 9">
    <name type="scientific">Quercus rubra</name>
    <name type="common">Northern red oak</name>
    <name type="synonym">Quercus borealis</name>
    <dbReference type="NCBI Taxonomy" id="3512"/>
    <lineage>
        <taxon>Eukaryota</taxon>
        <taxon>Viridiplantae</taxon>
        <taxon>Streptophyta</taxon>
        <taxon>Embryophyta</taxon>
        <taxon>Tracheophyta</taxon>
        <taxon>Spermatophyta</taxon>
        <taxon>Magnoliopsida</taxon>
        <taxon>eudicotyledons</taxon>
        <taxon>Gunneridae</taxon>
        <taxon>Pentapetalae</taxon>
        <taxon>rosids</taxon>
        <taxon>fabids</taxon>
        <taxon>Fagales</taxon>
        <taxon>Fagaceae</taxon>
        <taxon>Quercus</taxon>
    </lineage>
</organism>
<dbReference type="PANTHER" id="PTHR45694:SF4">
    <property type="entry name" value="GLUTAREDOXIN-C3"/>
    <property type="match status" value="1"/>
</dbReference>
<evidence type="ECO:0000256" key="4">
    <source>
        <dbReference type="SAM" id="MobiDB-lite"/>
    </source>
</evidence>
<comment type="function">
    <text evidence="1">Has a glutathione-disulfide oxidoreductase activity in the presence of NADPH and glutathione reductase. Reduces low molecular weight disulfides and proteins.</text>
</comment>
<dbReference type="InterPro" id="IPR019180">
    <property type="entry name" value="Oxidoreductase-like_N"/>
</dbReference>
<reference evidence="8 9" key="1">
    <citation type="journal article" date="2023" name="G3 (Bethesda)">
        <title>A haplotype-resolved chromosome-scale genome for Quercus rubra L. provides insights into the genetics of adaptive traits for red oak species.</title>
        <authorList>
            <person name="Kapoor B."/>
            <person name="Jenkins J."/>
            <person name="Schmutz J."/>
            <person name="Zhebentyayeva T."/>
            <person name="Kuelheim C."/>
            <person name="Coggeshall M."/>
            <person name="Heim C."/>
            <person name="Lasky J.R."/>
            <person name="Leites L."/>
            <person name="Islam-Faridi N."/>
            <person name="Romero-Severson J."/>
            <person name="DeLeo V.L."/>
            <person name="Lucas S.M."/>
            <person name="Lazic D."/>
            <person name="Gailing O."/>
            <person name="Carlson J."/>
            <person name="Staton M."/>
        </authorList>
    </citation>
    <scope>NUCLEOTIDE SEQUENCE [LARGE SCALE GENOMIC DNA]</scope>
    <source>
        <strain evidence="8">Pseudo-F2</strain>
    </source>
</reference>
<comment type="caution">
    <text evidence="8">The sequence shown here is derived from an EMBL/GenBank/DDBJ whole genome shotgun (WGS) entry which is preliminary data.</text>
</comment>
<dbReference type="Proteomes" id="UP001324115">
    <property type="component" value="Unassembled WGS sequence"/>
</dbReference>
<dbReference type="AlphaFoldDB" id="A0AAN7F3L5"/>
<dbReference type="NCBIfam" id="TIGR02180">
    <property type="entry name" value="GRX_euk"/>
    <property type="match status" value="1"/>
</dbReference>
<feature type="domain" description="Glutaredoxin" evidence="6">
    <location>
        <begin position="174"/>
        <end position="235"/>
    </location>
</feature>
<feature type="region of interest" description="Disordered" evidence="4">
    <location>
        <begin position="64"/>
        <end position="109"/>
    </location>
</feature>
<feature type="transmembrane region" description="Helical" evidence="5">
    <location>
        <begin position="126"/>
        <end position="147"/>
    </location>
</feature>
<keyword evidence="5" id="KW-1133">Transmembrane helix</keyword>
<evidence type="ECO:0000256" key="5">
    <source>
        <dbReference type="SAM" id="Phobius"/>
    </source>
</evidence>
<evidence type="ECO:0000259" key="6">
    <source>
        <dbReference type="Pfam" id="PF00462"/>
    </source>
</evidence>
<dbReference type="GO" id="GO:0015038">
    <property type="term" value="F:glutathione disulfide oxidoreductase activity"/>
    <property type="evidence" value="ECO:0007669"/>
    <property type="project" value="TreeGrafter"/>
</dbReference>
<dbReference type="CDD" id="cd03419">
    <property type="entry name" value="GRX_GRXh_1_2_like"/>
    <property type="match status" value="1"/>
</dbReference>